<dbReference type="PROSITE" id="PS00018">
    <property type="entry name" value="EF_HAND_1"/>
    <property type="match status" value="2"/>
</dbReference>
<proteinExistence type="predicted"/>
<dbReference type="InterPro" id="IPR011992">
    <property type="entry name" value="EF-hand-dom_pair"/>
</dbReference>
<dbReference type="eggNOG" id="ENOG5030QR5">
    <property type="taxonomic scope" value="Bacteria"/>
</dbReference>
<comment type="caution">
    <text evidence="4">The sequence shown here is derived from an EMBL/GenBank/DDBJ whole genome shotgun (WGS) entry which is preliminary data.</text>
</comment>
<dbReference type="HOGENOM" id="CLU_1128167_0_0_5"/>
<keyword evidence="1" id="KW-0175">Coiled coil</keyword>
<dbReference type="Gene3D" id="1.10.238.10">
    <property type="entry name" value="EF-hand"/>
    <property type="match status" value="2"/>
</dbReference>
<dbReference type="RefSeq" id="WP_007255050.1">
    <property type="nucleotide sequence ID" value="NZ_CH724107.1"/>
</dbReference>
<evidence type="ECO:0000256" key="1">
    <source>
        <dbReference type="SAM" id="Coils"/>
    </source>
</evidence>
<dbReference type="SUPFAM" id="SSF47473">
    <property type="entry name" value="EF-hand"/>
    <property type="match status" value="1"/>
</dbReference>
<dbReference type="GO" id="GO:0005509">
    <property type="term" value="F:calcium ion binding"/>
    <property type="evidence" value="ECO:0007669"/>
    <property type="project" value="InterPro"/>
</dbReference>
<dbReference type="AlphaFoldDB" id="Q2CIC9"/>
<dbReference type="EMBL" id="AAOT01000004">
    <property type="protein sequence ID" value="EAR52329.1"/>
    <property type="molecule type" value="Genomic_DNA"/>
</dbReference>
<protein>
    <recommendedName>
        <fullName evidence="3">EF-hand domain-containing protein</fullName>
    </recommendedName>
</protein>
<feature type="domain" description="EF-hand" evidence="3">
    <location>
        <begin position="54"/>
        <end position="74"/>
    </location>
</feature>
<feature type="chain" id="PRO_5004207326" description="EF-hand domain-containing protein" evidence="2">
    <location>
        <begin position="23"/>
        <end position="246"/>
    </location>
</feature>
<evidence type="ECO:0000313" key="4">
    <source>
        <dbReference type="EMBL" id="EAR52329.1"/>
    </source>
</evidence>
<organism evidence="4 5">
    <name type="scientific">Oceanicola granulosus (strain ATCC BAA-861 / DSM 15982 / KCTC 12143 / HTCC2516)</name>
    <dbReference type="NCBI Taxonomy" id="314256"/>
    <lineage>
        <taxon>Bacteria</taxon>
        <taxon>Pseudomonadati</taxon>
        <taxon>Pseudomonadota</taxon>
        <taxon>Alphaproteobacteria</taxon>
        <taxon>Rhodobacterales</taxon>
        <taxon>Roseobacteraceae</taxon>
        <taxon>Oceanicola</taxon>
    </lineage>
</organism>
<dbReference type="Proteomes" id="UP000003635">
    <property type="component" value="Unassembled WGS sequence"/>
</dbReference>
<dbReference type="InterPro" id="IPR018247">
    <property type="entry name" value="EF_Hand_1_Ca_BS"/>
</dbReference>
<gene>
    <name evidence="4" type="ORF">OG2516_07627</name>
</gene>
<keyword evidence="2" id="KW-0732">Signal</keyword>
<dbReference type="STRING" id="314256.OG2516_07627"/>
<reference evidence="4 5" key="1">
    <citation type="journal article" date="2010" name="J. Bacteriol.">
        <title>Genome sequences of Oceanicola granulosus HTCC2516(T) and Oceanicola batsensis HTCC2597(TDelta).</title>
        <authorList>
            <person name="Thrash J.C."/>
            <person name="Cho J.C."/>
            <person name="Vergin K.L."/>
            <person name="Giovannoni S.J."/>
        </authorList>
    </citation>
    <scope>NUCLEOTIDE SEQUENCE [LARGE SCALE GENOMIC DNA]</scope>
    <source>
        <strain evidence="5">ATCC BAA-861 / DSM 15982 / KCTC 12143 / HTCC2516</strain>
    </source>
</reference>
<sequence length="246" mass="26613">MTRTALSLFAIAAAGLAAPATAQDESAYCASAFYAADLDLDGLLNLDELTAARDGVFESLDANEDGSISRDEYVTCEQGGFDARLARTAGRLAEGGTEALDAMWSNIAGDEDTVSREDFMASAQAAYEGNRDAEDRAWSHPYLGAADDEDLSELSIEQFAASSAFTFETTDRDGNDVMSRDEWLARAEQLEVTADQINHRFDALDANADDALDADELGRRFIDVTGDAAEDATVPVFDYYFMRNAQ</sequence>
<dbReference type="Pfam" id="PF13202">
    <property type="entry name" value="EF-hand_5"/>
    <property type="match status" value="1"/>
</dbReference>
<keyword evidence="5" id="KW-1185">Reference proteome</keyword>
<feature type="coiled-coil region" evidence="1">
    <location>
        <begin position="180"/>
        <end position="207"/>
    </location>
</feature>
<feature type="signal peptide" evidence="2">
    <location>
        <begin position="1"/>
        <end position="22"/>
    </location>
</feature>
<name>Q2CIC9_OCEGH</name>
<accession>Q2CIC9</accession>
<evidence type="ECO:0000259" key="3">
    <source>
        <dbReference type="Pfam" id="PF13202"/>
    </source>
</evidence>
<dbReference type="InterPro" id="IPR002048">
    <property type="entry name" value="EF_hand_dom"/>
</dbReference>
<evidence type="ECO:0000256" key="2">
    <source>
        <dbReference type="SAM" id="SignalP"/>
    </source>
</evidence>
<evidence type="ECO:0000313" key="5">
    <source>
        <dbReference type="Proteomes" id="UP000003635"/>
    </source>
</evidence>